<dbReference type="PANTHER" id="PTHR42711">
    <property type="entry name" value="ABC TRANSPORTER ATP-BINDING PROTEIN"/>
    <property type="match status" value="1"/>
</dbReference>
<keyword evidence="3" id="KW-0813">Transport</keyword>
<dbReference type="InterPro" id="IPR027417">
    <property type="entry name" value="P-loop_NTPase"/>
</dbReference>
<feature type="domain" description="ABC transporter" evidence="7">
    <location>
        <begin position="9"/>
        <end position="234"/>
    </location>
</feature>
<dbReference type="EMBL" id="MSKL01000030">
    <property type="protein sequence ID" value="OLO47680.1"/>
    <property type="molecule type" value="Genomic_DNA"/>
</dbReference>
<evidence type="ECO:0000256" key="1">
    <source>
        <dbReference type="ARBA" id="ARBA00004202"/>
    </source>
</evidence>
<dbReference type="PROSITE" id="PS50893">
    <property type="entry name" value="ABC_TRANSPORTER_2"/>
    <property type="match status" value="1"/>
</dbReference>
<dbReference type="GO" id="GO:0005886">
    <property type="term" value="C:plasma membrane"/>
    <property type="evidence" value="ECO:0007669"/>
    <property type="project" value="UniProtKB-SubCell"/>
</dbReference>
<dbReference type="PANTHER" id="PTHR42711:SF5">
    <property type="entry name" value="ABC TRANSPORTER ATP-BINDING PROTEIN NATA"/>
    <property type="match status" value="1"/>
</dbReference>
<dbReference type="Gene3D" id="3.40.50.300">
    <property type="entry name" value="P-loop containing nucleotide triphosphate hydrolases"/>
    <property type="match status" value="1"/>
</dbReference>
<dbReference type="InterPro" id="IPR050763">
    <property type="entry name" value="ABC_transporter_ATP-binding"/>
</dbReference>
<gene>
    <name evidence="8" type="ORF">BKH28_11595</name>
</gene>
<reference evidence="8 9" key="1">
    <citation type="submission" date="2016-12" db="EMBL/GenBank/DDBJ databases">
        <title>Genomic comparison of strains in the 'Actinomyces naeslundii' group.</title>
        <authorList>
            <person name="Mughal S.R."/>
            <person name="Do T."/>
            <person name="Gilbert S.C."/>
            <person name="Witherden E.A."/>
            <person name="Didelot X."/>
            <person name="Beighton D."/>
        </authorList>
    </citation>
    <scope>NUCLEOTIDE SEQUENCE [LARGE SCALE GENOMIC DNA]</scope>
    <source>
        <strain evidence="8 9">P6N</strain>
    </source>
</reference>
<dbReference type="InterPro" id="IPR003439">
    <property type="entry name" value="ABC_transporter-like_ATP-bd"/>
</dbReference>
<dbReference type="CDD" id="cd03230">
    <property type="entry name" value="ABC_DR_subfamily_A"/>
    <property type="match status" value="1"/>
</dbReference>
<evidence type="ECO:0000256" key="2">
    <source>
        <dbReference type="ARBA" id="ARBA00005417"/>
    </source>
</evidence>
<comment type="caution">
    <text evidence="8">The sequence shown here is derived from an EMBL/GenBank/DDBJ whole genome shotgun (WGS) entry which is preliminary data.</text>
</comment>
<sequence length="301" mass="32619">MGRGTESPVHVRGVVKRFGRFRALDHLDLEVEAGSVHGFLGPNGAGKSTTIRVLLGLYRPDEGSVSVLGREPWRDAALINREVSYVPGDVALWPALTGGQVLDALSGLRGSRDTDREAELIERFDLDPTKRVRTYSKGNRQKVALVAALAAPTRLLVLDEPTSGLDPLMERAFTEEVARAAGEGRTVLLSSHILAEVQRLCSAVTIIKNGRVVEHGDLGTLRRLSRTRIELGVPTDELATVSQALKAVGLDVVEDSGRLSLEVSAEQVPAVLSLAGEHRIQDVTCEPASLEDLFLRHYEEA</sequence>
<comment type="similarity">
    <text evidence="2">Belongs to the ABC transporter superfamily.</text>
</comment>
<evidence type="ECO:0000256" key="3">
    <source>
        <dbReference type="ARBA" id="ARBA00022448"/>
    </source>
</evidence>
<keyword evidence="6" id="KW-0046">Antibiotic resistance</keyword>
<keyword evidence="4" id="KW-0547">Nucleotide-binding</keyword>
<organism evidence="8 9">
    <name type="scientific">Actinomyces oris</name>
    <dbReference type="NCBI Taxonomy" id="544580"/>
    <lineage>
        <taxon>Bacteria</taxon>
        <taxon>Bacillati</taxon>
        <taxon>Actinomycetota</taxon>
        <taxon>Actinomycetes</taxon>
        <taxon>Actinomycetales</taxon>
        <taxon>Actinomycetaceae</taxon>
        <taxon>Actinomyces</taxon>
    </lineage>
</organism>
<accession>A0A1Q8VHU7</accession>
<evidence type="ECO:0000256" key="6">
    <source>
        <dbReference type="ARBA" id="ARBA00023251"/>
    </source>
</evidence>
<evidence type="ECO:0000256" key="5">
    <source>
        <dbReference type="ARBA" id="ARBA00022840"/>
    </source>
</evidence>
<evidence type="ECO:0000313" key="8">
    <source>
        <dbReference type="EMBL" id="OLO47680.1"/>
    </source>
</evidence>
<dbReference type="GO" id="GO:0046677">
    <property type="term" value="P:response to antibiotic"/>
    <property type="evidence" value="ECO:0007669"/>
    <property type="project" value="UniProtKB-KW"/>
</dbReference>
<dbReference type="GO" id="GO:0016887">
    <property type="term" value="F:ATP hydrolysis activity"/>
    <property type="evidence" value="ECO:0007669"/>
    <property type="project" value="InterPro"/>
</dbReference>
<evidence type="ECO:0000256" key="4">
    <source>
        <dbReference type="ARBA" id="ARBA00022741"/>
    </source>
</evidence>
<proteinExistence type="inferred from homology"/>
<dbReference type="AlphaFoldDB" id="A0A1Q8VHU7"/>
<dbReference type="Proteomes" id="UP000186394">
    <property type="component" value="Unassembled WGS sequence"/>
</dbReference>
<evidence type="ECO:0000313" key="9">
    <source>
        <dbReference type="Proteomes" id="UP000186394"/>
    </source>
</evidence>
<dbReference type="GO" id="GO:0005524">
    <property type="term" value="F:ATP binding"/>
    <property type="evidence" value="ECO:0007669"/>
    <property type="project" value="UniProtKB-KW"/>
</dbReference>
<evidence type="ECO:0000259" key="7">
    <source>
        <dbReference type="PROSITE" id="PS50893"/>
    </source>
</evidence>
<dbReference type="Pfam" id="PF00005">
    <property type="entry name" value="ABC_tran"/>
    <property type="match status" value="1"/>
</dbReference>
<comment type="subcellular location">
    <subcellularLocation>
        <location evidence="1">Cell membrane</location>
        <topology evidence="1">Peripheral membrane protein</topology>
    </subcellularLocation>
</comment>
<dbReference type="InterPro" id="IPR003593">
    <property type="entry name" value="AAA+_ATPase"/>
</dbReference>
<dbReference type="SMART" id="SM00382">
    <property type="entry name" value="AAA"/>
    <property type="match status" value="1"/>
</dbReference>
<name>A0A1Q8VHU7_9ACTO</name>
<dbReference type="PROSITE" id="PS00211">
    <property type="entry name" value="ABC_TRANSPORTER_1"/>
    <property type="match status" value="1"/>
</dbReference>
<keyword evidence="5" id="KW-0067">ATP-binding</keyword>
<dbReference type="InterPro" id="IPR017871">
    <property type="entry name" value="ABC_transporter-like_CS"/>
</dbReference>
<dbReference type="SUPFAM" id="SSF52540">
    <property type="entry name" value="P-loop containing nucleoside triphosphate hydrolases"/>
    <property type="match status" value="1"/>
</dbReference>
<protein>
    <submittedName>
        <fullName evidence="8">ABC transporter</fullName>
    </submittedName>
</protein>